<accession>A0A8D8G822</accession>
<organism evidence="2">
    <name type="scientific">Culex pipiens</name>
    <name type="common">House mosquito</name>
    <dbReference type="NCBI Taxonomy" id="7175"/>
    <lineage>
        <taxon>Eukaryota</taxon>
        <taxon>Metazoa</taxon>
        <taxon>Ecdysozoa</taxon>
        <taxon>Arthropoda</taxon>
        <taxon>Hexapoda</taxon>
        <taxon>Insecta</taxon>
        <taxon>Pterygota</taxon>
        <taxon>Neoptera</taxon>
        <taxon>Endopterygota</taxon>
        <taxon>Diptera</taxon>
        <taxon>Nematocera</taxon>
        <taxon>Culicoidea</taxon>
        <taxon>Culicidae</taxon>
        <taxon>Culicinae</taxon>
        <taxon>Culicini</taxon>
        <taxon>Culex</taxon>
        <taxon>Culex</taxon>
    </lineage>
</organism>
<reference evidence="2" key="1">
    <citation type="submission" date="2021-05" db="EMBL/GenBank/DDBJ databases">
        <authorList>
            <person name="Alioto T."/>
            <person name="Alioto T."/>
            <person name="Gomez Garrido J."/>
        </authorList>
    </citation>
    <scope>NUCLEOTIDE SEQUENCE</scope>
</reference>
<dbReference type="AlphaFoldDB" id="A0A8D8G822"/>
<proteinExistence type="predicted"/>
<protein>
    <submittedName>
        <fullName evidence="2">(northern house mosquito) hypothetical protein</fullName>
    </submittedName>
</protein>
<feature type="compositionally biased region" description="Polar residues" evidence="1">
    <location>
        <begin position="105"/>
        <end position="115"/>
    </location>
</feature>
<evidence type="ECO:0000313" key="2">
    <source>
        <dbReference type="EMBL" id="CAG6497940.1"/>
    </source>
</evidence>
<sequence length="115" mass="13132">MSFIVFQIPNLKFEKYLNFHLKDRHVKSPKSSQEISPKSPNSSQRHQLHIAYQQARKQRTAHKYATDRNVPLTLLSLSLSTLPFLQPLSSHKPRAPSAISKLDTKNPSSVHATDF</sequence>
<feature type="region of interest" description="Disordered" evidence="1">
    <location>
        <begin position="86"/>
        <end position="115"/>
    </location>
</feature>
<feature type="region of interest" description="Disordered" evidence="1">
    <location>
        <begin position="25"/>
        <end position="47"/>
    </location>
</feature>
<dbReference type="EMBL" id="HBUE01134249">
    <property type="protein sequence ID" value="CAG6497940.1"/>
    <property type="molecule type" value="Transcribed_RNA"/>
</dbReference>
<evidence type="ECO:0000256" key="1">
    <source>
        <dbReference type="SAM" id="MobiDB-lite"/>
    </source>
</evidence>
<name>A0A8D8G822_CULPI</name>
<feature type="compositionally biased region" description="Polar residues" evidence="1">
    <location>
        <begin position="29"/>
        <end position="45"/>
    </location>
</feature>